<evidence type="ECO:0000313" key="2">
    <source>
        <dbReference type="EMBL" id="KRM14376.1"/>
    </source>
</evidence>
<dbReference type="EMBL" id="AZFV01000041">
    <property type="protein sequence ID" value="KRM14376.1"/>
    <property type="molecule type" value="Genomic_DNA"/>
</dbReference>
<comment type="caution">
    <text evidence="2">The sequence shown here is derived from an EMBL/GenBank/DDBJ whole genome shotgun (WGS) entry which is preliminary data.</text>
</comment>
<sequence length="61" mass="6420">MGFLIGLIGLVFGFYLLYLGHTVVGTIFSGGTLVTLVSVFASKSNSDSSEKDDSNSGEKEN</sequence>
<gene>
    <name evidence="2" type="ORF">FD31_GL001979</name>
</gene>
<dbReference type="STRING" id="1423774.FD31_GL001979"/>
<protein>
    <submittedName>
        <fullName evidence="2">Uncharacterized protein</fullName>
    </submittedName>
</protein>
<reference evidence="2 3" key="1">
    <citation type="journal article" date="2015" name="Genome Announc.">
        <title>Expanding the biotechnology potential of lactobacilli through comparative genomics of 213 strains and associated genera.</title>
        <authorList>
            <person name="Sun Z."/>
            <person name="Harris H.M."/>
            <person name="McCann A."/>
            <person name="Guo C."/>
            <person name="Argimon S."/>
            <person name="Zhang W."/>
            <person name="Yang X."/>
            <person name="Jeffery I.B."/>
            <person name="Cooney J.C."/>
            <person name="Kagawa T.F."/>
            <person name="Liu W."/>
            <person name="Song Y."/>
            <person name="Salvetti E."/>
            <person name="Wrobel A."/>
            <person name="Rasinkangas P."/>
            <person name="Parkhill J."/>
            <person name="Rea M.C."/>
            <person name="O'Sullivan O."/>
            <person name="Ritari J."/>
            <person name="Douillard F.P."/>
            <person name="Paul Ross R."/>
            <person name="Yang R."/>
            <person name="Briner A.E."/>
            <person name="Felis G.E."/>
            <person name="de Vos W.M."/>
            <person name="Barrangou R."/>
            <person name="Klaenhammer T.R."/>
            <person name="Caufield P.W."/>
            <person name="Cui Y."/>
            <person name="Zhang H."/>
            <person name="O'Toole P.W."/>
        </authorList>
    </citation>
    <scope>NUCLEOTIDE SEQUENCE [LARGE SCALE GENOMIC DNA]</scope>
    <source>
        <strain evidence="2 3">DSM 16982</strain>
    </source>
</reference>
<accession>A0A0R1W8V0</accession>
<evidence type="ECO:0000313" key="3">
    <source>
        <dbReference type="Proteomes" id="UP000051302"/>
    </source>
</evidence>
<keyword evidence="1" id="KW-1133">Transmembrane helix</keyword>
<keyword evidence="3" id="KW-1185">Reference proteome</keyword>
<name>A0A0R1W8V0_9LACO</name>
<dbReference type="AlphaFoldDB" id="A0A0R1W8V0"/>
<keyword evidence="1" id="KW-0472">Membrane</keyword>
<organism evidence="2 3">
    <name type="scientific">Companilactobacillus nantensis DSM 16982</name>
    <dbReference type="NCBI Taxonomy" id="1423774"/>
    <lineage>
        <taxon>Bacteria</taxon>
        <taxon>Bacillati</taxon>
        <taxon>Bacillota</taxon>
        <taxon>Bacilli</taxon>
        <taxon>Lactobacillales</taxon>
        <taxon>Lactobacillaceae</taxon>
        <taxon>Companilactobacillus</taxon>
    </lineage>
</organism>
<dbReference type="Proteomes" id="UP000051302">
    <property type="component" value="Unassembled WGS sequence"/>
</dbReference>
<evidence type="ECO:0000256" key="1">
    <source>
        <dbReference type="SAM" id="Phobius"/>
    </source>
</evidence>
<feature type="transmembrane region" description="Helical" evidence="1">
    <location>
        <begin position="12"/>
        <end position="41"/>
    </location>
</feature>
<proteinExistence type="predicted"/>
<dbReference type="PATRIC" id="fig|1423774.3.peg.2057"/>
<keyword evidence="1" id="KW-0812">Transmembrane</keyword>